<feature type="region of interest" description="Disordered" evidence="1">
    <location>
        <begin position="1"/>
        <end position="31"/>
    </location>
</feature>
<feature type="non-terminal residue" evidence="2">
    <location>
        <position position="1"/>
    </location>
</feature>
<name>A0A0B6Y675_9EUPU</name>
<evidence type="ECO:0000313" key="2">
    <source>
        <dbReference type="EMBL" id="CEK50975.1"/>
    </source>
</evidence>
<sequence>KHHNKKSTNLLENLFGPQANTSKNNTTKNISTNEALFPKDLSLFSNNQTASSKSLPWDSNSGTKMTYTSKLDSDKTSASFGDSVLVEDDMPGSSKKILSHRHRQSNLNTFSAKPSVTAIDNFDDEIEEVVI</sequence>
<dbReference type="EMBL" id="HACG01004110">
    <property type="protein sequence ID" value="CEK50975.1"/>
    <property type="molecule type" value="Transcribed_RNA"/>
</dbReference>
<protein>
    <submittedName>
        <fullName evidence="2">Uncharacterized protein</fullName>
    </submittedName>
</protein>
<proteinExistence type="predicted"/>
<organism evidence="2">
    <name type="scientific">Arion vulgaris</name>
    <dbReference type="NCBI Taxonomy" id="1028688"/>
    <lineage>
        <taxon>Eukaryota</taxon>
        <taxon>Metazoa</taxon>
        <taxon>Spiralia</taxon>
        <taxon>Lophotrochozoa</taxon>
        <taxon>Mollusca</taxon>
        <taxon>Gastropoda</taxon>
        <taxon>Heterobranchia</taxon>
        <taxon>Euthyneura</taxon>
        <taxon>Panpulmonata</taxon>
        <taxon>Eupulmonata</taxon>
        <taxon>Stylommatophora</taxon>
        <taxon>Helicina</taxon>
        <taxon>Arionoidea</taxon>
        <taxon>Arionidae</taxon>
        <taxon>Arion</taxon>
    </lineage>
</organism>
<gene>
    <name evidence="2" type="primary">ORF12141</name>
</gene>
<dbReference type="AlphaFoldDB" id="A0A0B6Y675"/>
<accession>A0A0B6Y675</accession>
<feature type="compositionally biased region" description="Low complexity" evidence="1">
    <location>
        <begin position="20"/>
        <end position="31"/>
    </location>
</feature>
<evidence type="ECO:0000256" key="1">
    <source>
        <dbReference type="SAM" id="MobiDB-lite"/>
    </source>
</evidence>
<reference evidence="2" key="1">
    <citation type="submission" date="2014-12" db="EMBL/GenBank/DDBJ databases">
        <title>Insight into the proteome of Arion vulgaris.</title>
        <authorList>
            <person name="Aradska J."/>
            <person name="Bulat T."/>
            <person name="Smidak R."/>
            <person name="Sarate P."/>
            <person name="Gangsoo J."/>
            <person name="Sialana F."/>
            <person name="Bilban M."/>
            <person name="Lubec G."/>
        </authorList>
    </citation>
    <scope>NUCLEOTIDE SEQUENCE</scope>
    <source>
        <tissue evidence="2">Skin</tissue>
    </source>
</reference>